<gene>
    <name evidence="2" type="ORF">EDC27_2413</name>
</gene>
<comment type="caution">
    <text evidence="2">The sequence shown here is derived from an EMBL/GenBank/DDBJ whole genome shotgun (WGS) entry which is preliminary data.</text>
</comment>
<dbReference type="RefSeq" id="WP_170161782.1">
    <property type="nucleotide sequence ID" value="NZ_RJVA01000013.1"/>
</dbReference>
<dbReference type="AlphaFoldDB" id="A0A3N1UVE6"/>
<proteinExistence type="predicted"/>
<name>A0A3N1UVE6_9BACT</name>
<dbReference type="Pfam" id="PF04015">
    <property type="entry name" value="DUF362"/>
    <property type="match status" value="1"/>
</dbReference>
<protein>
    <submittedName>
        <fullName evidence="2">Uncharacterized protein (DUF362 family)</fullName>
    </submittedName>
</protein>
<evidence type="ECO:0000259" key="1">
    <source>
        <dbReference type="Pfam" id="PF04015"/>
    </source>
</evidence>
<dbReference type="InterPro" id="IPR007160">
    <property type="entry name" value="DUF362"/>
</dbReference>
<dbReference type="Proteomes" id="UP000276223">
    <property type="component" value="Unassembled WGS sequence"/>
</dbReference>
<feature type="domain" description="DUF362" evidence="1">
    <location>
        <begin position="103"/>
        <end position="299"/>
    </location>
</feature>
<organism evidence="2 3">
    <name type="scientific">Desulfosoma caldarium</name>
    <dbReference type="NCBI Taxonomy" id="610254"/>
    <lineage>
        <taxon>Bacteria</taxon>
        <taxon>Pseudomonadati</taxon>
        <taxon>Thermodesulfobacteriota</taxon>
        <taxon>Syntrophobacteria</taxon>
        <taxon>Syntrophobacterales</taxon>
        <taxon>Syntrophobacteraceae</taxon>
        <taxon>Desulfosoma</taxon>
    </lineage>
</organism>
<reference evidence="2 3" key="1">
    <citation type="submission" date="2018-11" db="EMBL/GenBank/DDBJ databases">
        <title>Genomic Encyclopedia of Type Strains, Phase IV (KMG-IV): sequencing the most valuable type-strain genomes for metagenomic binning, comparative biology and taxonomic classification.</title>
        <authorList>
            <person name="Goeker M."/>
        </authorList>
    </citation>
    <scope>NUCLEOTIDE SEQUENCE [LARGE SCALE GENOMIC DNA]</scope>
    <source>
        <strain evidence="2 3">DSM 22027</strain>
    </source>
</reference>
<accession>A0A3N1UVE6</accession>
<sequence>MEETKGPLPSLDSPVRRRFLGSALRYGLGLTALWTLGLSLSDWIGPTGAHDRSKSLSGPFDWSVPNAPKAVAVVTGSHRAACFAEAMKALGGMPRFIASGDRVFVKVNAAFASPPSLGATSHPELVEAVVRHCVDAGAAQVVVSDNPINDPASCFRLTGIADAVRRAGAKVWFPESRHFQPVTLPDGQYLHQWPSWTAPFLLADKVINLAPVKHHHRAGASMICKNWYGLLGGPRNLFHQHVHEVIGELAALFRPTLAVLDGITTMMTNGPTGGSLADLKETQTLIVSPDPVAADALGASLLNIDPHKLPYLQHAQRLGAGTLNLEAVAIHRATL</sequence>
<evidence type="ECO:0000313" key="2">
    <source>
        <dbReference type="EMBL" id="ROQ91136.1"/>
    </source>
</evidence>
<keyword evidence="3" id="KW-1185">Reference proteome</keyword>
<dbReference type="EMBL" id="RJVA01000013">
    <property type="protein sequence ID" value="ROQ91136.1"/>
    <property type="molecule type" value="Genomic_DNA"/>
</dbReference>
<evidence type="ECO:0000313" key="3">
    <source>
        <dbReference type="Proteomes" id="UP000276223"/>
    </source>
</evidence>